<dbReference type="PANTHER" id="PTHR45885:SF1">
    <property type="entry name" value="CELL DIVISION CYCLE 5-LIKE PROTEIN"/>
    <property type="match status" value="1"/>
</dbReference>
<proteinExistence type="predicted"/>
<evidence type="ECO:0000256" key="3">
    <source>
        <dbReference type="SAM" id="Coils"/>
    </source>
</evidence>
<dbReference type="PANTHER" id="PTHR45885">
    <property type="entry name" value="CELL DIVISION CYCLE 5-LIKE PROTEIN"/>
    <property type="match status" value="1"/>
</dbReference>
<accession>A0ABC8LT94</accession>
<keyword evidence="1" id="KW-0238">DNA-binding</keyword>
<comment type="caution">
    <text evidence="4">The sequence shown here is derived from an EMBL/GenBank/DDBJ whole genome shotgun (WGS) entry which is preliminary data.</text>
</comment>
<organism evidence="4 5">
    <name type="scientific">Eruca vesicaria subsp. sativa</name>
    <name type="common">Garden rocket</name>
    <name type="synonym">Eruca sativa</name>
    <dbReference type="NCBI Taxonomy" id="29727"/>
    <lineage>
        <taxon>Eukaryota</taxon>
        <taxon>Viridiplantae</taxon>
        <taxon>Streptophyta</taxon>
        <taxon>Embryophyta</taxon>
        <taxon>Tracheophyta</taxon>
        <taxon>Spermatophyta</taxon>
        <taxon>Magnoliopsida</taxon>
        <taxon>eudicotyledons</taxon>
        <taxon>Gunneridae</taxon>
        <taxon>Pentapetalae</taxon>
        <taxon>rosids</taxon>
        <taxon>malvids</taxon>
        <taxon>Brassicales</taxon>
        <taxon>Brassicaceae</taxon>
        <taxon>Brassiceae</taxon>
        <taxon>Eruca</taxon>
    </lineage>
</organism>
<dbReference type="GO" id="GO:0003677">
    <property type="term" value="F:DNA binding"/>
    <property type="evidence" value="ECO:0007669"/>
    <property type="project" value="UniProtKB-KW"/>
</dbReference>
<gene>
    <name evidence="4" type="ORF">ERUC_LOCUS39083</name>
</gene>
<protein>
    <submittedName>
        <fullName evidence="4">Uncharacterized protein</fullName>
    </submittedName>
</protein>
<keyword evidence="5" id="KW-1185">Reference proteome</keyword>
<feature type="coiled-coil region" evidence="3">
    <location>
        <begin position="117"/>
        <end position="144"/>
    </location>
</feature>
<evidence type="ECO:0000313" key="4">
    <source>
        <dbReference type="EMBL" id="CAH8386600.1"/>
    </source>
</evidence>
<evidence type="ECO:0000256" key="1">
    <source>
        <dbReference type="ARBA" id="ARBA00023125"/>
    </source>
</evidence>
<keyword evidence="3" id="KW-0175">Coiled coil</keyword>
<reference evidence="4 5" key="1">
    <citation type="submission" date="2022-03" db="EMBL/GenBank/DDBJ databases">
        <authorList>
            <person name="Macdonald S."/>
            <person name="Ahmed S."/>
            <person name="Newling K."/>
        </authorList>
    </citation>
    <scope>NUCLEOTIDE SEQUENCE [LARGE SCALE GENOMIC DNA]</scope>
</reference>
<sequence>MSFCSCWSMIMQSILLMRKLRKRKEPRTVLTVLVLKFLQLKRKMNSKRYEYEQYLPLSQADKMIKEEAQFLCAAMENESKTFDEFVVAHDDCVKDIMYFPTRNAYGPSTVAVKAEKVAAFQVEMENARKKMEEDEKKAEHMKAKYKTYTKGHDKRAETVWSQIEASLKQIEIGGTEVECFKALKRQEEMAASFRKRNLEDEVVKQKETEQKLQARYGVLLSTLEKQRS</sequence>
<dbReference type="InterPro" id="IPR047242">
    <property type="entry name" value="CDC5L/Cef1"/>
</dbReference>
<dbReference type="Proteomes" id="UP001642260">
    <property type="component" value="Unassembled WGS sequence"/>
</dbReference>
<dbReference type="AlphaFoldDB" id="A0ABC8LT94"/>
<name>A0ABC8LT94_ERUVS</name>
<keyword evidence="2" id="KW-0539">Nucleus</keyword>
<dbReference type="EMBL" id="CAKOAT010712932">
    <property type="protein sequence ID" value="CAH8386600.1"/>
    <property type="molecule type" value="Genomic_DNA"/>
</dbReference>
<evidence type="ECO:0000256" key="2">
    <source>
        <dbReference type="ARBA" id="ARBA00023242"/>
    </source>
</evidence>
<evidence type="ECO:0000313" key="5">
    <source>
        <dbReference type="Proteomes" id="UP001642260"/>
    </source>
</evidence>